<keyword evidence="3" id="KW-1133">Transmembrane helix</keyword>
<name>A0ABS4UMZ4_9ACTN</name>
<evidence type="ECO:0000256" key="2">
    <source>
        <dbReference type="ARBA" id="ARBA00022692"/>
    </source>
</evidence>
<dbReference type="Proteomes" id="UP000755585">
    <property type="component" value="Unassembled WGS sequence"/>
</dbReference>
<comment type="subcellular location">
    <subcellularLocation>
        <location evidence="1">Membrane</location>
        <topology evidence="1">Multi-pass membrane protein</topology>
    </subcellularLocation>
</comment>
<keyword evidence="2" id="KW-0812">Transmembrane</keyword>
<organism evidence="5 6">
    <name type="scientific">Kribbella aluminosa</name>
    <dbReference type="NCBI Taxonomy" id="416017"/>
    <lineage>
        <taxon>Bacteria</taxon>
        <taxon>Bacillati</taxon>
        <taxon>Actinomycetota</taxon>
        <taxon>Actinomycetes</taxon>
        <taxon>Propionibacteriales</taxon>
        <taxon>Kribbellaceae</taxon>
        <taxon>Kribbella</taxon>
    </lineage>
</organism>
<evidence type="ECO:0000256" key="3">
    <source>
        <dbReference type="ARBA" id="ARBA00022989"/>
    </source>
</evidence>
<proteinExistence type="predicted"/>
<dbReference type="EMBL" id="JAGINT010000001">
    <property type="protein sequence ID" value="MBP2353008.1"/>
    <property type="molecule type" value="Genomic_DNA"/>
</dbReference>
<evidence type="ECO:0000313" key="5">
    <source>
        <dbReference type="EMBL" id="MBP2353008.1"/>
    </source>
</evidence>
<protein>
    <submittedName>
        <fullName evidence="5">Uncharacterized protein</fullName>
    </submittedName>
</protein>
<comment type="caution">
    <text evidence="5">The sequence shown here is derived from an EMBL/GenBank/DDBJ whole genome shotgun (WGS) entry which is preliminary data.</text>
</comment>
<evidence type="ECO:0000256" key="4">
    <source>
        <dbReference type="ARBA" id="ARBA00023136"/>
    </source>
</evidence>
<dbReference type="InterPro" id="IPR035906">
    <property type="entry name" value="MetI-like_sf"/>
</dbReference>
<evidence type="ECO:0000256" key="1">
    <source>
        <dbReference type="ARBA" id="ARBA00004141"/>
    </source>
</evidence>
<gene>
    <name evidence="5" type="ORF">JOF29_004091</name>
</gene>
<sequence length="215" mass="23978">MISLVVTSCAGYVLARTRFPGRGFCLGLVSATLFLPHGGRGTGDLREADDDRRGYARDYQRAHGSAVAADDPFALQLSDNATMRELCLDAEGEDGYYRDRNVFAPRVSIEDDMAVLVTYDTGATMMYHLTAYAPFEGCRVMFNGSGGRLEMNVEESTFTVSTLRPFWSPPIDHTPSTTTMRATGARIHGSWPRCWTTSRPTGLRSPTRDKRRWCW</sequence>
<evidence type="ECO:0000313" key="6">
    <source>
        <dbReference type="Proteomes" id="UP000755585"/>
    </source>
</evidence>
<accession>A0ABS4UMZ4</accession>
<dbReference type="SUPFAM" id="SSF55347">
    <property type="entry name" value="Glyceraldehyde-3-phosphate dehydrogenase-like, C-terminal domain"/>
    <property type="match status" value="1"/>
</dbReference>
<keyword evidence="6" id="KW-1185">Reference proteome</keyword>
<reference evidence="5 6" key="1">
    <citation type="submission" date="2021-03" db="EMBL/GenBank/DDBJ databases">
        <title>Sequencing the genomes of 1000 actinobacteria strains.</title>
        <authorList>
            <person name="Klenk H.-P."/>
        </authorList>
    </citation>
    <scope>NUCLEOTIDE SEQUENCE [LARGE SCALE GENOMIC DNA]</scope>
    <source>
        <strain evidence="5 6">DSM 18824</strain>
    </source>
</reference>
<dbReference type="RefSeq" id="WP_209695672.1">
    <property type="nucleotide sequence ID" value="NZ_BAAAVU010000006.1"/>
</dbReference>
<keyword evidence="4" id="KW-0472">Membrane</keyword>
<dbReference type="Gene3D" id="3.30.360.10">
    <property type="entry name" value="Dihydrodipicolinate Reductase, domain 2"/>
    <property type="match status" value="1"/>
</dbReference>
<dbReference type="SUPFAM" id="SSF161098">
    <property type="entry name" value="MetI-like"/>
    <property type="match status" value="1"/>
</dbReference>